<sequence length="46" mass="5170">MTRDTTEQILDELVEAYGKEMVLNALEIMKKEANVRRGAVNDETGS</sequence>
<evidence type="ECO:0000313" key="2">
    <source>
        <dbReference type="Proteomes" id="UP000530514"/>
    </source>
</evidence>
<dbReference type="EMBL" id="JACEIP010000022">
    <property type="protein sequence ID" value="MBA4543828.1"/>
    <property type="molecule type" value="Genomic_DNA"/>
</dbReference>
<accession>A0A7W1XBX6</accession>
<name>A0A7W1XBX6_9BACL</name>
<proteinExistence type="predicted"/>
<reference evidence="1 2" key="1">
    <citation type="submission" date="2020-07" db="EMBL/GenBank/DDBJ databases">
        <authorList>
            <person name="Feng H."/>
        </authorList>
    </citation>
    <scope>NUCLEOTIDE SEQUENCE [LARGE SCALE GENOMIC DNA]</scope>
    <source>
        <strain evidence="2">s-11</strain>
    </source>
</reference>
<organism evidence="1 2">
    <name type="scientific">Thermoactinomyces daqus</name>
    <dbReference type="NCBI Taxonomy" id="1329516"/>
    <lineage>
        <taxon>Bacteria</taxon>
        <taxon>Bacillati</taxon>
        <taxon>Bacillota</taxon>
        <taxon>Bacilli</taxon>
        <taxon>Bacillales</taxon>
        <taxon>Thermoactinomycetaceae</taxon>
        <taxon>Thermoactinomyces</taxon>
    </lineage>
</organism>
<comment type="caution">
    <text evidence="1">The sequence shown here is derived from an EMBL/GenBank/DDBJ whole genome shotgun (WGS) entry which is preliminary data.</text>
</comment>
<gene>
    <name evidence="1" type="ORF">H1164_13115</name>
</gene>
<keyword evidence="2" id="KW-1185">Reference proteome</keyword>
<dbReference type="Proteomes" id="UP000530514">
    <property type="component" value="Unassembled WGS sequence"/>
</dbReference>
<dbReference type="AlphaFoldDB" id="A0A7W1XBX6"/>
<protein>
    <recommendedName>
        <fullName evidence="3">IS256 family transposase</fullName>
    </recommendedName>
</protein>
<evidence type="ECO:0000313" key="1">
    <source>
        <dbReference type="EMBL" id="MBA4543828.1"/>
    </source>
</evidence>
<dbReference type="RefSeq" id="WP_160173808.1">
    <property type="nucleotide sequence ID" value="NZ_JACEIP010000022.1"/>
</dbReference>
<evidence type="ECO:0008006" key="3">
    <source>
        <dbReference type="Google" id="ProtNLM"/>
    </source>
</evidence>